<feature type="transmembrane region" description="Helical" evidence="1">
    <location>
        <begin position="36"/>
        <end position="55"/>
    </location>
</feature>
<dbReference type="InterPro" id="IPR036197">
    <property type="entry name" value="NarG-like_sf"/>
</dbReference>
<protein>
    <submittedName>
        <fullName evidence="2">Uncharacterized protein</fullName>
    </submittedName>
</protein>
<dbReference type="EMBL" id="CP003349">
    <property type="protein sequence ID" value="AFD07055.1"/>
    <property type="molecule type" value="Genomic_DNA"/>
</dbReference>
<dbReference type="Proteomes" id="UP000007590">
    <property type="component" value="Chromosome"/>
</dbReference>
<keyword evidence="1" id="KW-1133">Transmembrane helix</keyword>
<evidence type="ECO:0000256" key="1">
    <source>
        <dbReference type="SAM" id="Phobius"/>
    </source>
</evidence>
<dbReference type="HOGENOM" id="CLU_726943_0_0_10"/>
<dbReference type="SUPFAM" id="SSF103501">
    <property type="entry name" value="Respiratory nitrate reductase 1 gamma chain"/>
    <property type="match status" value="1"/>
</dbReference>
<dbReference type="Gene3D" id="1.20.950.20">
    <property type="entry name" value="Transmembrane di-heme cytochromes, Chain C"/>
    <property type="match status" value="1"/>
</dbReference>
<evidence type="ECO:0000313" key="3">
    <source>
        <dbReference type="Proteomes" id="UP000007590"/>
    </source>
</evidence>
<feature type="transmembrane region" description="Helical" evidence="1">
    <location>
        <begin position="199"/>
        <end position="222"/>
    </location>
</feature>
<sequence length="382" mass="44101">MLYLTYPVYLNVGRLIIESLTQYILELVSIMKTLNIRALLIATFCCLCTIGLVFLGSRKLQNFDAALIVYLFGTLFALFGVIYRYTVWLQRPPTWLYFKRGWQLLFSKSFIEYFILSVKKIFVNIGFQQFIYPRGRARWWGHFLLATGCMIAFSVTFPLTFGWIHFTMNPETSINPAVTNMYEAHVFGFKVMEFRLGSIMGFFIFHILNWCSWLVIIGCLLFMRRRFTNAGQIAIQTFEGDLLPLILLIAISVTGLGLTYDYEFLKGITYEFMAVTHAVTVIMFLIWIPFGKFFHIIQRPAQIGAHLYRREGEKRGMAVCPHTGNEFATQMHINDLKEVTKELGFDFTLEDGSSHLDLSPEGKRSALAKAHLKARQESGKFF</sequence>
<organism evidence="2 3">
    <name type="scientific">Solitalea canadensis (strain ATCC 29591 / DSM 3403 / JCM 21819 / LMG 8368 / NBRC 15130 / NCIMB 12057 / USAM 9D)</name>
    <name type="common">Flexibacter canadensis</name>
    <dbReference type="NCBI Taxonomy" id="929556"/>
    <lineage>
        <taxon>Bacteria</taxon>
        <taxon>Pseudomonadati</taxon>
        <taxon>Bacteroidota</taxon>
        <taxon>Sphingobacteriia</taxon>
        <taxon>Sphingobacteriales</taxon>
        <taxon>Sphingobacteriaceae</taxon>
        <taxon>Solitalea</taxon>
    </lineage>
</organism>
<feature type="transmembrane region" description="Helical" evidence="1">
    <location>
        <begin position="242"/>
        <end position="260"/>
    </location>
</feature>
<dbReference type="STRING" id="929556.Solca_2000"/>
<keyword evidence="1" id="KW-0472">Membrane</keyword>
<evidence type="ECO:0000313" key="2">
    <source>
        <dbReference type="EMBL" id="AFD07055.1"/>
    </source>
</evidence>
<dbReference type="AlphaFoldDB" id="H8KW34"/>
<accession>H8KW34</accession>
<keyword evidence="3" id="KW-1185">Reference proteome</keyword>
<proteinExistence type="predicted"/>
<feature type="transmembrane region" description="Helical" evidence="1">
    <location>
        <begin position="139"/>
        <end position="166"/>
    </location>
</feature>
<gene>
    <name evidence="2" type="ordered locus">Solca_2000</name>
</gene>
<reference evidence="2" key="1">
    <citation type="submission" date="2012-02" db="EMBL/GenBank/DDBJ databases">
        <title>The complete genome of Solitalea canadensis DSM 3403.</title>
        <authorList>
            <consortium name="US DOE Joint Genome Institute (JGI-PGF)"/>
            <person name="Lucas S."/>
            <person name="Copeland A."/>
            <person name="Lapidus A."/>
            <person name="Glavina del Rio T."/>
            <person name="Dalin E."/>
            <person name="Tice H."/>
            <person name="Bruce D."/>
            <person name="Goodwin L."/>
            <person name="Pitluck S."/>
            <person name="Peters L."/>
            <person name="Ovchinnikova G."/>
            <person name="Lu M."/>
            <person name="Kyrpides N."/>
            <person name="Mavromatis K."/>
            <person name="Ivanova N."/>
            <person name="Brettin T."/>
            <person name="Detter J.C."/>
            <person name="Han C."/>
            <person name="Larimer F."/>
            <person name="Land M."/>
            <person name="Hauser L."/>
            <person name="Markowitz V."/>
            <person name="Cheng J.-F."/>
            <person name="Hugenholtz P."/>
            <person name="Woyke T."/>
            <person name="Wu D."/>
            <person name="Spring S."/>
            <person name="Schroeder M."/>
            <person name="Kopitz M."/>
            <person name="Brambilla E."/>
            <person name="Klenk H.-P."/>
            <person name="Eisen J.A."/>
        </authorList>
    </citation>
    <scope>NUCLEOTIDE SEQUENCE</scope>
    <source>
        <strain evidence="2">DSM 3403</strain>
    </source>
</reference>
<feature type="transmembrane region" description="Helical" evidence="1">
    <location>
        <begin position="272"/>
        <end position="290"/>
    </location>
</feature>
<feature type="transmembrane region" description="Helical" evidence="1">
    <location>
        <begin position="67"/>
        <end position="85"/>
    </location>
</feature>
<feature type="transmembrane region" description="Helical" evidence="1">
    <location>
        <begin position="105"/>
        <end position="127"/>
    </location>
</feature>
<dbReference type="KEGG" id="scn:Solca_2000"/>
<dbReference type="eggNOG" id="COG2223">
    <property type="taxonomic scope" value="Bacteria"/>
</dbReference>
<keyword evidence="1" id="KW-0812">Transmembrane</keyword>
<name>H8KW34_SOLCM</name>